<sequence length="214" mass="24486">MKKLFESVGFEIETKHVKKDSIPQEVDNYAAIVILGGYMSVYQNLPFLEEQQKLIRNANHHQVPLLGICLGSQLIAQALGGRVYKGQRKEIGWFEVKVNNEGRNDIFKGITNERIKVFQWHGDTYELPKSAILLASSNLYPQAFKVGTSIGILFHLEVTHEIIRNWTSNYRLEMTEVGVSTDSILNNKKNEFENLADNCKVVYSNFFKMISKTK</sequence>
<dbReference type="AlphaFoldDB" id="D4N732"/>
<dbReference type="PROSITE" id="PS51273">
    <property type="entry name" value="GATASE_TYPE_1"/>
    <property type="match status" value="1"/>
</dbReference>
<dbReference type="Pfam" id="PF00117">
    <property type="entry name" value="GATase"/>
    <property type="match status" value="1"/>
</dbReference>
<dbReference type="Gene3D" id="3.40.50.880">
    <property type="match status" value="1"/>
</dbReference>
<keyword evidence="2" id="KW-0315">Glutamine amidotransferase</keyword>
<dbReference type="SUPFAM" id="SSF52317">
    <property type="entry name" value="Class I glutamine amidotransferase-like"/>
    <property type="match status" value="1"/>
</dbReference>
<feature type="domain" description="Glutamine amidotransferase" evidence="1">
    <location>
        <begin position="8"/>
        <end position="161"/>
    </location>
</feature>
<dbReference type="EMBL" id="GU059107">
    <property type="protein sequence ID" value="ACY24518.1"/>
    <property type="molecule type" value="Genomic_DNA"/>
</dbReference>
<keyword evidence="2" id="KW-0808">Transferase</keyword>
<organism evidence="2">
    <name type="scientific">uncultured crenarchaeote 57a5</name>
    <dbReference type="NCBI Taxonomy" id="684058"/>
    <lineage>
        <taxon>Archaea</taxon>
        <taxon>Thermoproteota</taxon>
        <taxon>environmental samples</taxon>
    </lineage>
</organism>
<proteinExistence type="predicted"/>
<evidence type="ECO:0000313" key="2">
    <source>
        <dbReference type="EMBL" id="ACY24518.1"/>
    </source>
</evidence>
<dbReference type="CDD" id="cd01741">
    <property type="entry name" value="GATase1_1"/>
    <property type="match status" value="1"/>
</dbReference>
<accession>D4N732</accession>
<reference evidence="2" key="1">
    <citation type="journal article" date="2010" name="Environ. Microbiol.">
        <title>Homologues of nitrite reductases in ammonia-oxidizing archaea: diversity and genomic context.</title>
        <authorList>
            <person name="Bartossek R."/>
            <person name="Nicol G.W."/>
            <person name="Lanzen A."/>
            <person name="Klenk H.P."/>
            <person name="Schleper C."/>
        </authorList>
    </citation>
    <scope>NUCLEOTIDE SEQUENCE</scope>
</reference>
<dbReference type="InterPro" id="IPR029062">
    <property type="entry name" value="Class_I_gatase-like"/>
</dbReference>
<dbReference type="PANTHER" id="PTHR42695">
    <property type="entry name" value="GLUTAMINE AMIDOTRANSFERASE YLR126C-RELATED"/>
    <property type="match status" value="1"/>
</dbReference>
<dbReference type="GO" id="GO:0005829">
    <property type="term" value="C:cytosol"/>
    <property type="evidence" value="ECO:0007669"/>
    <property type="project" value="TreeGrafter"/>
</dbReference>
<dbReference type="GO" id="GO:0016740">
    <property type="term" value="F:transferase activity"/>
    <property type="evidence" value="ECO:0007669"/>
    <property type="project" value="UniProtKB-KW"/>
</dbReference>
<gene>
    <name evidence="2" type="ORF">57a5orf25</name>
</gene>
<dbReference type="PANTHER" id="PTHR42695:SF5">
    <property type="entry name" value="GLUTAMINE AMIDOTRANSFERASE YLR126C-RELATED"/>
    <property type="match status" value="1"/>
</dbReference>
<name>D4N732_9CREN</name>
<dbReference type="InterPro" id="IPR017926">
    <property type="entry name" value="GATASE"/>
</dbReference>
<protein>
    <submittedName>
        <fullName evidence="2">GMP synthase/glutamine amidotransferase domain protein</fullName>
    </submittedName>
</protein>
<dbReference type="InterPro" id="IPR044992">
    <property type="entry name" value="ChyE-like"/>
</dbReference>
<evidence type="ECO:0000259" key="1">
    <source>
        <dbReference type="Pfam" id="PF00117"/>
    </source>
</evidence>